<dbReference type="AlphaFoldDB" id="A0A3L6SH77"/>
<sequence>MARKKSKNFIDLDSSQECDIFEVEDDSDSESDNQIDGVDESDYTELKILKRKLVATLHHEWLLDGVKSFNLGKSLNSGTGGTLGGCLYYLCVMYLDYVDFGVCQVSNSIPRIYVWKDGMIKNYAKFDLKSPGCYGYHPLLDVSLTCHSKELRFLYNPQLLILDPEFNDKLEEYSGCKLPESLKTNISKLIQRYCFNCGVCVNLDANSISSMPDVMKSTLSKLLNHAYSIDSRAQKFVLDLVKLISHAFDDEDVPQNSVGTPPTHPGNHEQVAEGTNQSGCSKSQHFDNHDVGHSVHCSQYQVHRGNHVSSTPYDSKSSQISAPSDNVSLPFPKLSRPVSAHTPSNVDNQCIARVMEKLSKKNDSSSSQIHKTPPKFVSSPSGNALNQTLRHRNDNGNSSTPFGHLEEVNVVVSKKLKKTVSLNPNLPSQNDVIMLDNENFYVPYSVSPSLKPGFCRFFSQQAGSDKENLSSSSTQVTPIIMQTIDFTPHSTPRKSQALYRALQNSSSRFNSQSALNHTNGHG</sequence>
<evidence type="ECO:0000313" key="2">
    <source>
        <dbReference type="EMBL" id="RLN21958.1"/>
    </source>
</evidence>
<dbReference type="Proteomes" id="UP000275267">
    <property type="component" value="Unassembled WGS sequence"/>
</dbReference>
<reference evidence="3" key="1">
    <citation type="journal article" date="2019" name="Nat. Commun.">
        <title>The genome of broomcorn millet.</title>
        <authorList>
            <person name="Zou C."/>
            <person name="Miki D."/>
            <person name="Li D."/>
            <person name="Tang Q."/>
            <person name="Xiao L."/>
            <person name="Rajput S."/>
            <person name="Deng P."/>
            <person name="Jia W."/>
            <person name="Huang R."/>
            <person name="Zhang M."/>
            <person name="Sun Y."/>
            <person name="Hu J."/>
            <person name="Fu X."/>
            <person name="Schnable P.S."/>
            <person name="Li F."/>
            <person name="Zhang H."/>
            <person name="Feng B."/>
            <person name="Zhu X."/>
            <person name="Liu R."/>
            <person name="Schnable J.C."/>
            <person name="Zhu J.-K."/>
            <person name="Zhang H."/>
        </authorList>
    </citation>
    <scope>NUCLEOTIDE SEQUENCE [LARGE SCALE GENOMIC DNA]</scope>
</reference>
<feature type="region of interest" description="Disordered" evidence="1">
    <location>
        <begin position="306"/>
        <end position="346"/>
    </location>
</feature>
<accession>A0A3L6SH77</accession>
<name>A0A3L6SH77_PANMI</name>
<evidence type="ECO:0000313" key="3">
    <source>
        <dbReference type="Proteomes" id="UP000275267"/>
    </source>
</evidence>
<protein>
    <submittedName>
        <fullName evidence="2">Uncharacterized protein</fullName>
    </submittedName>
</protein>
<keyword evidence="3" id="KW-1185">Reference proteome</keyword>
<organism evidence="2 3">
    <name type="scientific">Panicum miliaceum</name>
    <name type="common">Proso millet</name>
    <name type="synonym">Broomcorn millet</name>
    <dbReference type="NCBI Taxonomy" id="4540"/>
    <lineage>
        <taxon>Eukaryota</taxon>
        <taxon>Viridiplantae</taxon>
        <taxon>Streptophyta</taxon>
        <taxon>Embryophyta</taxon>
        <taxon>Tracheophyta</taxon>
        <taxon>Spermatophyta</taxon>
        <taxon>Magnoliopsida</taxon>
        <taxon>Liliopsida</taxon>
        <taxon>Poales</taxon>
        <taxon>Poaceae</taxon>
        <taxon>PACMAD clade</taxon>
        <taxon>Panicoideae</taxon>
        <taxon>Panicodae</taxon>
        <taxon>Paniceae</taxon>
        <taxon>Panicinae</taxon>
        <taxon>Panicum</taxon>
        <taxon>Panicum sect. Panicum</taxon>
    </lineage>
</organism>
<feature type="compositionally biased region" description="Polar residues" evidence="1">
    <location>
        <begin position="306"/>
        <end position="327"/>
    </location>
</feature>
<comment type="caution">
    <text evidence="2">The sequence shown here is derived from an EMBL/GenBank/DDBJ whole genome shotgun (WGS) entry which is preliminary data.</text>
</comment>
<evidence type="ECO:0000256" key="1">
    <source>
        <dbReference type="SAM" id="MobiDB-lite"/>
    </source>
</evidence>
<feature type="region of interest" description="Disordered" evidence="1">
    <location>
        <begin position="251"/>
        <end position="286"/>
    </location>
</feature>
<feature type="region of interest" description="Disordered" evidence="1">
    <location>
        <begin position="359"/>
        <end position="402"/>
    </location>
</feature>
<feature type="compositionally biased region" description="Polar residues" evidence="1">
    <location>
        <begin position="378"/>
        <end position="388"/>
    </location>
</feature>
<gene>
    <name evidence="2" type="ORF">C2845_PM07G26960</name>
</gene>
<dbReference type="OrthoDB" id="688429at2759"/>
<feature type="compositionally biased region" description="Polar residues" evidence="1">
    <location>
        <begin position="273"/>
        <end position="283"/>
    </location>
</feature>
<dbReference type="EMBL" id="PQIB02000004">
    <property type="protein sequence ID" value="RLN21958.1"/>
    <property type="molecule type" value="Genomic_DNA"/>
</dbReference>
<proteinExistence type="predicted"/>